<comment type="caution">
    <text evidence="2">The sequence shown here is derived from an EMBL/GenBank/DDBJ whole genome shotgun (WGS) entry which is preliminary data.</text>
</comment>
<organism evidence="2 3">
    <name type="scientific">Fusarium torreyae</name>
    <dbReference type="NCBI Taxonomy" id="1237075"/>
    <lineage>
        <taxon>Eukaryota</taxon>
        <taxon>Fungi</taxon>
        <taxon>Dikarya</taxon>
        <taxon>Ascomycota</taxon>
        <taxon>Pezizomycotina</taxon>
        <taxon>Sordariomycetes</taxon>
        <taxon>Hypocreomycetidae</taxon>
        <taxon>Hypocreales</taxon>
        <taxon>Nectriaceae</taxon>
        <taxon>Fusarium</taxon>
    </lineage>
</organism>
<proteinExistence type="predicted"/>
<sequence length="175" mass="19572">MSGADDLVELDRPNVRRRLEDSFIQDATNDDRSASTNLSSSHTMSENDIATKVAEFRELLLNGLPVNLMTAEFKNYIFYNSNERLEEASRAGANLADITIGNDCLPTWPDRTWDPTKESLHDFIQAQLASHDEARQAGKLVCGDIIWKGNRKLEEAKALGLELEDIQIGLNLLPV</sequence>
<dbReference type="Proteomes" id="UP001152049">
    <property type="component" value="Unassembled WGS sequence"/>
</dbReference>
<evidence type="ECO:0000256" key="1">
    <source>
        <dbReference type="SAM" id="MobiDB-lite"/>
    </source>
</evidence>
<dbReference type="EMBL" id="JAOQAZ010000011">
    <property type="protein sequence ID" value="KAJ4263083.1"/>
    <property type="molecule type" value="Genomic_DNA"/>
</dbReference>
<evidence type="ECO:0000313" key="3">
    <source>
        <dbReference type="Proteomes" id="UP001152049"/>
    </source>
</evidence>
<reference evidence="2" key="1">
    <citation type="submission" date="2022-09" db="EMBL/GenBank/DDBJ databases">
        <title>Fusarium specimens isolated from Avocado Roots.</title>
        <authorList>
            <person name="Stajich J."/>
            <person name="Roper C."/>
            <person name="Heimlech-Rivalta G."/>
        </authorList>
    </citation>
    <scope>NUCLEOTIDE SEQUENCE</scope>
    <source>
        <strain evidence="2">CF00136</strain>
    </source>
</reference>
<dbReference type="AlphaFoldDB" id="A0A9W8S1K1"/>
<dbReference type="OrthoDB" id="4939762at2759"/>
<keyword evidence="3" id="KW-1185">Reference proteome</keyword>
<feature type="compositionally biased region" description="Polar residues" evidence="1">
    <location>
        <begin position="34"/>
        <end position="44"/>
    </location>
</feature>
<feature type="region of interest" description="Disordered" evidence="1">
    <location>
        <begin position="21"/>
        <end position="44"/>
    </location>
</feature>
<evidence type="ECO:0000313" key="2">
    <source>
        <dbReference type="EMBL" id="KAJ4263083.1"/>
    </source>
</evidence>
<accession>A0A9W8S1K1</accession>
<name>A0A9W8S1K1_9HYPO</name>
<gene>
    <name evidence="2" type="ORF">NW762_006700</name>
</gene>
<protein>
    <submittedName>
        <fullName evidence="2">Uncharacterized protein</fullName>
    </submittedName>
</protein>